<dbReference type="InterPro" id="IPR001764">
    <property type="entry name" value="Glyco_hydro_3_N"/>
</dbReference>
<sequence>MLGFAVLVIFLAKQCGSEILPFRNTTLSREERVSDLLNRLDLDELTKQLLYGGAGPAHGPAPPIPRLGIGPYQWRSECLHGYGFDGDATSFPQAISMAASFDRNLIHAVANATAYEARAKYNSYVRTEEYQDHKGINCFSPVVNLLRHPLWGRNQETLGEDPFLSGELSKAFVRGLSALPSRGVLSRKLVEEEHIYLTTACCKHFAVHSGPENLPVSRLSFEANVSAADLWLTFLPAFRGCLADNVAQSVMCSYNGINGVPNCANPWLLKGILREMLGFKGFVISDEGALQFLVSEHRAFSTYVEAAMAAFNAGVNIENSQEVIRGVYSTLPLLVAAGVIKRSVYPLNICVSPMSSDKLFANRYQLEEMNRPLFLTRMRQGEFDPPERNPYTSLSKDDFIQSPKHRQLSLVAGCRSTVLLKNTKRFLPFSKRVKNLALIGPFAKRMDELTGSYAASRMPQYEVTLEEGLKEVADVLHTLEFCNNGARCISGDEAGLINLLNSTKANTPNVIVVTLGTGSTLVTESRDIQSLELFGRQQRMLELISIYAPSVPVIVFVYSAGPVNISDAILSPQVQSILWFGYPGQEAGRIAARMLLGNPGVPYYPEEVPTSLYSGLGSLTSTASLDGYWWVPAGRLPFTWYGSLSNLPTITDYEVSNYTYRFNPFHVCLRDNTTCQDVVFPFGYGLSYNYAPTIGGGFAYRNLDMPTLTVSALFGFTFTVEVVNRGVLPSEEVVQVYLDWLTLFGTKVEDNFGGRYKAASRQLVGFERLPLFAGEVQKVQFVVAPEQLWVWSYVTKNQSPLCPANTRNDSVCGGPVAASGTARLSIGGQQPLQTKVVDSNTIVAMLIVIDH</sequence>
<accession>A0A0R3W2P8</accession>
<feature type="signal peptide" evidence="4">
    <location>
        <begin position="1"/>
        <end position="17"/>
    </location>
</feature>
<evidence type="ECO:0000313" key="6">
    <source>
        <dbReference type="EMBL" id="VDK32900.1"/>
    </source>
</evidence>
<dbReference type="Pfam" id="PF00933">
    <property type="entry name" value="Glyco_hydro_3"/>
    <property type="match status" value="1"/>
</dbReference>
<dbReference type="EMBL" id="UYRS01018329">
    <property type="protein sequence ID" value="VDK32900.1"/>
    <property type="molecule type" value="Genomic_DNA"/>
</dbReference>
<evidence type="ECO:0000313" key="8">
    <source>
        <dbReference type="WBParaSite" id="TASK_0000412301-mRNA-1"/>
    </source>
</evidence>
<reference evidence="6 7" key="2">
    <citation type="submission" date="2018-11" db="EMBL/GenBank/DDBJ databases">
        <authorList>
            <consortium name="Pathogen Informatics"/>
        </authorList>
    </citation>
    <scope>NUCLEOTIDE SEQUENCE [LARGE SCALE GENOMIC DNA]</scope>
</reference>
<dbReference type="AlphaFoldDB" id="A0A0R3W2P8"/>
<dbReference type="InterPro" id="IPR026891">
    <property type="entry name" value="Fn3-like"/>
</dbReference>
<evidence type="ECO:0000256" key="2">
    <source>
        <dbReference type="ARBA" id="ARBA00022801"/>
    </source>
</evidence>
<keyword evidence="2" id="KW-0378">Hydrolase</keyword>
<dbReference type="Pfam" id="PF01915">
    <property type="entry name" value="Glyco_hydro_3_C"/>
    <property type="match status" value="1"/>
</dbReference>
<dbReference type="SUPFAM" id="SSF52279">
    <property type="entry name" value="Beta-D-glucan exohydrolase, C-terminal domain"/>
    <property type="match status" value="1"/>
</dbReference>
<dbReference type="STRING" id="60517.A0A0R3W2P8"/>
<dbReference type="GO" id="GO:0009044">
    <property type="term" value="F:xylan 1,4-beta-xylosidase activity"/>
    <property type="evidence" value="ECO:0007669"/>
    <property type="project" value="InterPro"/>
</dbReference>
<evidence type="ECO:0000259" key="5">
    <source>
        <dbReference type="SMART" id="SM01217"/>
    </source>
</evidence>
<dbReference type="PRINTS" id="PR00133">
    <property type="entry name" value="GLHYDRLASE3"/>
</dbReference>
<dbReference type="InterPro" id="IPR017853">
    <property type="entry name" value="GH"/>
</dbReference>
<protein>
    <submittedName>
        <fullName evidence="8">Fn3_like domain-containing protein</fullName>
    </submittedName>
</protein>
<dbReference type="WBParaSite" id="TASK_0000412301-mRNA-1">
    <property type="protein sequence ID" value="TASK_0000412301-mRNA-1"/>
    <property type="gene ID" value="TASK_0000412301"/>
</dbReference>
<dbReference type="Gene3D" id="3.40.50.1700">
    <property type="entry name" value="Glycoside hydrolase family 3 C-terminal domain"/>
    <property type="match status" value="1"/>
</dbReference>
<evidence type="ECO:0000256" key="4">
    <source>
        <dbReference type="SAM" id="SignalP"/>
    </source>
</evidence>
<dbReference type="SMART" id="SM01217">
    <property type="entry name" value="Fn3_like"/>
    <property type="match status" value="1"/>
</dbReference>
<dbReference type="PANTHER" id="PTHR42721:SF42">
    <property type="entry name" value="FIBRONECTIN TYPE III-LIKE DOMAIN-CONTAINING PROTEIN"/>
    <property type="match status" value="1"/>
</dbReference>
<evidence type="ECO:0000256" key="1">
    <source>
        <dbReference type="ARBA" id="ARBA00022729"/>
    </source>
</evidence>
<dbReference type="InterPro" id="IPR044993">
    <property type="entry name" value="BXL"/>
</dbReference>
<dbReference type="GO" id="GO:0045493">
    <property type="term" value="P:xylan catabolic process"/>
    <property type="evidence" value="ECO:0007669"/>
    <property type="project" value="InterPro"/>
</dbReference>
<dbReference type="Proteomes" id="UP000282613">
    <property type="component" value="Unassembled WGS sequence"/>
</dbReference>
<dbReference type="InterPro" id="IPR036962">
    <property type="entry name" value="Glyco_hydro_3_N_sf"/>
</dbReference>
<dbReference type="Gene3D" id="2.60.40.10">
    <property type="entry name" value="Immunoglobulins"/>
    <property type="match status" value="1"/>
</dbReference>
<keyword evidence="3" id="KW-0326">Glycosidase</keyword>
<dbReference type="GO" id="GO:0046556">
    <property type="term" value="F:alpha-L-arabinofuranosidase activity"/>
    <property type="evidence" value="ECO:0007669"/>
    <property type="project" value="TreeGrafter"/>
</dbReference>
<dbReference type="GO" id="GO:0031222">
    <property type="term" value="P:arabinan catabolic process"/>
    <property type="evidence" value="ECO:0007669"/>
    <property type="project" value="TreeGrafter"/>
</dbReference>
<dbReference type="InterPro" id="IPR013783">
    <property type="entry name" value="Ig-like_fold"/>
</dbReference>
<feature type="domain" description="Fibronectin type III-like" evidence="5">
    <location>
        <begin position="732"/>
        <end position="830"/>
    </location>
</feature>
<dbReference type="InterPro" id="IPR036881">
    <property type="entry name" value="Glyco_hydro_3_C_sf"/>
</dbReference>
<proteinExistence type="predicted"/>
<keyword evidence="7" id="KW-1185">Reference proteome</keyword>
<reference evidence="8" key="1">
    <citation type="submission" date="2017-02" db="UniProtKB">
        <authorList>
            <consortium name="WormBaseParasite"/>
        </authorList>
    </citation>
    <scope>IDENTIFICATION</scope>
</reference>
<gene>
    <name evidence="6" type="ORF">TASK_LOCUS4124</name>
</gene>
<organism evidence="8">
    <name type="scientific">Taenia asiatica</name>
    <name type="common">Asian tapeworm</name>
    <dbReference type="NCBI Taxonomy" id="60517"/>
    <lineage>
        <taxon>Eukaryota</taxon>
        <taxon>Metazoa</taxon>
        <taxon>Spiralia</taxon>
        <taxon>Lophotrochozoa</taxon>
        <taxon>Platyhelminthes</taxon>
        <taxon>Cestoda</taxon>
        <taxon>Eucestoda</taxon>
        <taxon>Cyclophyllidea</taxon>
        <taxon>Taeniidae</taxon>
        <taxon>Taenia</taxon>
    </lineage>
</organism>
<evidence type="ECO:0000256" key="3">
    <source>
        <dbReference type="ARBA" id="ARBA00023295"/>
    </source>
</evidence>
<dbReference type="OrthoDB" id="47059at2759"/>
<dbReference type="PANTHER" id="PTHR42721">
    <property type="entry name" value="SUGAR HYDROLASE-RELATED"/>
    <property type="match status" value="1"/>
</dbReference>
<keyword evidence="1 4" id="KW-0732">Signal</keyword>
<dbReference type="InterPro" id="IPR002772">
    <property type="entry name" value="Glyco_hydro_3_C"/>
</dbReference>
<evidence type="ECO:0000313" key="7">
    <source>
        <dbReference type="Proteomes" id="UP000282613"/>
    </source>
</evidence>
<name>A0A0R3W2P8_TAEAS</name>
<dbReference type="Pfam" id="PF14310">
    <property type="entry name" value="Fn3-like"/>
    <property type="match status" value="1"/>
</dbReference>
<dbReference type="Gene3D" id="3.20.20.300">
    <property type="entry name" value="Glycoside hydrolase, family 3, N-terminal domain"/>
    <property type="match status" value="1"/>
</dbReference>
<dbReference type="SUPFAM" id="SSF51445">
    <property type="entry name" value="(Trans)glycosidases"/>
    <property type="match status" value="1"/>
</dbReference>
<feature type="chain" id="PRO_5043132520" evidence="4">
    <location>
        <begin position="18"/>
        <end position="851"/>
    </location>
</feature>